<evidence type="ECO:0000256" key="1">
    <source>
        <dbReference type="SAM" id="MobiDB-lite"/>
    </source>
</evidence>
<feature type="chain" id="PRO_5012548158" evidence="3">
    <location>
        <begin position="25"/>
        <end position="263"/>
    </location>
</feature>
<evidence type="ECO:0000313" key="4">
    <source>
        <dbReference type="EMBL" id="OLP81776.1"/>
    </source>
</evidence>
<gene>
    <name evidence="4" type="ORF">AK812_SmicGene37635</name>
</gene>
<keyword evidence="2" id="KW-0472">Membrane</keyword>
<evidence type="ECO:0000256" key="3">
    <source>
        <dbReference type="SAM" id="SignalP"/>
    </source>
</evidence>
<dbReference type="Proteomes" id="UP000186817">
    <property type="component" value="Unassembled WGS sequence"/>
</dbReference>
<feature type="region of interest" description="Disordered" evidence="1">
    <location>
        <begin position="55"/>
        <end position="192"/>
    </location>
</feature>
<dbReference type="OrthoDB" id="435735at2759"/>
<feature type="transmembrane region" description="Helical" evidence="2">
    <location>
        <begin position="215"/>
        <end position="239"/>
    </location>
</feature>
<proteinExistence type="predicted"/>
<evidence type="ECO:0000256" key="2">
    <source>
        <dbReference type="SAM" id="Phobius"/>
    </source>
</evidence>
<comment type="caution">
    <text evidence="4">The sequence shown here is derived from an EMBL/GenBank/DDBJ whole genome shotgun (WGS) entry which is preliminary data.</text>
</comment>
<dbReference type="AlphaFoldDB" id="A0A1Q9CFW7"/>
<keyword evidence="3" id="KW-0732">Signal</keyword>
<sequence>MLLLLWPPSMLLVLPAMVLQLCQAIMVASVSVDRLDEYLMATALIQTNVIGPRAAKPSLTSETNGRPETKGDATAAVANQTAKESRENNASTESKRLRIVVDSNSSAQSAKADSKGSNSTQETAKSEEVPAASKGAGSKHTGAEASEEASVATKGPSIAKVDSSSAEAEAAQEQQAEDERKEAESTVLGWTPDDNATAAVNYASSYDLQNSRGSVLLWTMAATYGALTVLALLLFMICADRQKYAAQLQAEKAMAARSARPML</sequence>
<protein>
    <submittedName>
        <fullName evidence="4">Uncharacterized protein</fullName>
    </submittedName>
</protein>
<evidence type="ECO:0000313" key="5">
    <source>
        <dbReference type="Proteomes" id="UP000186817"/>
    </source>
</evidence>
<feature type="signal peptide" evidence="3">
    <location>
        <begin position="1"/>
        <end position="24"/>
    </location>
</feature>
<feature type="compositionally biased region" description="Polar residues" evidence="1">
    <location>
        <begin position="102"/>
        <end position="123"/>
    </location>
</feature>
<keyword evidence="2" id="KW-1133">Transmembrane helix</keyword>
<keyword evidence="5" id="KW-1185">Reference proteome</keyword>
<organism evidence="4 5">
    <name type="scientific">Symbiodinium microadriaticum</name>
    <name type="common">Dinoflagellate</name>
    <name type="synonym">Zooxanthella microadriatica</name>
    <dbReference type="NCBI Taxonomy" id="2951"/>
    <lineage>
        <taxon>Eukaryota</taxon>
        <taxon>Sar</taxon>
        <taxon>Alveolata</taxon>
        <taxon>Dinophyceae</taxon>
        <taxon>Suessiales</taxon>
        <taxon>Symbiodiniaceae</taxon>
        <taxon>Symbiodinium</taxon>
    </lineage>
</organism>
<keyword evidence="2" id="KW-0812">Transmembrane</keyword>
<accession>A0A1Q9CFW7</accession>
<feature type="compositionally biased region" description="Polar residues" evidence="1">
    <location>
        <begin position="77"/>
        <end position="92"/>
    </location>
</feature>
<name>A0A1Q9CFW7_SYMMI</name>
<reference evidence="4 5" key="1">
    <citation type="submission" date="2016-02" db="EMBL/GenBank/DDBJ databases">
        <title>Genome analysis of coral dinoflagellate symbionts highlights evolutionary adaptations to a symbiotic lifestyle.</title>
        <authorList>
            <person name="Aranda M."/>
            <person name="Li Y."/>
            <person name="Liew Y.J."/>
            <person name="Baumgarten S."/>
            <person name="Simakov O."/>
            <person name="Wilson M."/>
            <person name="Piel J."/>
            <person name="Ashoor H."/>
            <person name="Bougouffa S."/>
            <person name="Bajic V.B."/>
            <person name="Ryu T."/>
            <person name="Ravasi T."/>
            <person name="Bayer T."/>
            <person name="Micklem G."/>
            <person name="Kim H."/>
            <person name="Bhak J."/>
            <person name="Lajeunesse T.C."/>
            <person name="Voolstra C.R."/>
        </authorList>
    </citation>
    <scope>NUCLEOTIDE SEQUENCE [LARGE SCALE GENOMIC DNA]</scope>
    <source>
        <strain evidence="4 5">CCMP2467</strain>
    </source>
</reference>
<dbReference type="EMBL" id="LSRX01001251">
    <property type="protein sequence ID" value="OLP81776.1"/>
    <property type="molecule type" value="Genomic_DNA"/>
</dbReference>